<gene>
    <name evidence="2" type="ORF">FA09DRAFT_137274</name>
</gene>
<dbReference type="AlphaFoldDB" id="A0A316Z2A3"/>
<protein>
    <submittedName>
        <fullName evidence="2">Uncharacterized protein</fullName>
    </submittedName>
</protein>
<accession>A0A316Z2A3</accession>
<feature type="region of interest" description="Disordered" evidence="1">
    <location>
        <begin position="108"/>
        <end position="146"/>
    </location>
</feature>
<proteinExistence type="predicted"/>
<evidence type="ECO:0000256" key="1">
    <source>
        <dbReference type="SAM" id="MobiDB-lite"/>
    </source>
</evidence>
<organism evidence="2 3">
    <name type="scientific">Tilletiopsis washingtonensis</name>
    <dbReference type="NCBI Taxonomy" id="58919"/>
    <lineage>
        <taxon>Eukaryota</taxon>
        <taxon>Fungi</taxon>
        <taxon>Dikarya</taxon>
        <taxon>Basidiomycota</taxon>
        <taxon>Ustilaginomycotina</taxon>
        <taxon>Exobasidiomycetes</taxon>
        <taxon>Entylomatales</taxon>
        <taxon>Entylomatales incertae sedis</taxon>
        <taxon>Tilletiopsis</taxon>
    </lineage>
</organism>
<evidence type="ECO:0000313" key="2">
    <source>
        <dbReference type="EMBL" id="PWN95689.1"/>
    </source>
</evidence>
<keyword evidence="3" id="KW-1185">Reference proteome</keyword>
<feature type="compositionally biased region" description="Basic residues" evidence="1">
    <location>
        <begin position="108"/>
        <end position="120"/>
    </location>
</feature>
<reference evidence="2 3" key="1">
    <citation type="journal article" date="2018" name="Mol. Biol. Evol.">
        <title>Broad Genomic Sampling Reveals a Smut Pathogenic Ancestry of the Fungal Clade Ustilaginomycotina.</title>
        <authorList>
            <person name="Kijpornyongpan T."/>
            <person name="Mondo S.J."/>
            <person name="Barry K."/>
            <person name="Sandor L."/>
            <person name="Lee J."/>
            <person name="Lipzen A."/>
            <person name="Pangilinan J."/>
            <person name="LaButti K."/>
            <person name="Hainaut M."/>
            <person name="Henrissat B."/>
            <person name="Grigoriev I.V."/>
            <person name="Spatafora J.W."/>
            <person name="Aime M.C."/>
        </authorList>
    </citation>
    <scope>NUCLEOTIDE SEQUENCE [LARGE SCALE GENOMIC DNA]</scope>
    <source>
        <strain evidence="2 3">MCA 4186</strain>
    </source>
</reference>
<dbReference type="Proteomes" id="UP000245946">
    <property type="component" value="Unassembled WGS sequence"/>
</dbReference>
<feature type="compositionally biased region" description="Basic and acidic residues" evidence="1">
    <location>
        <begin position="124"/>
        <end position="141"/>
    </location>
</feature>
<evidence type="ECO:0000313" key="3">
    <source>
        <dbReference type="Proteomes" id="UP000245946"/>
    </source>
</evidence>
<dbReference type="GeneID" id="37266655"/>
<dbReference type="RefSeq" id="XP_025595968.1">
    <property type="nucleotide sequence ID" value="XM_025739109.1"/>
</dbReference>
<dbReference type="EMBL" id="KZ819303">
    <property type="protein sequence ID" value="PWN95689.1"/>
    <property type="molecule type" value="Genomic_DNA"/>
</dbReference>
<sequence>MRRDLTRLQALHADAENVESPLPWLATPCRRHSRSSLASARLLCVSSRFILAVSDKHEGRFVAVGSAQTLRRPGTAVKRDGMPSRLAHRLFASLLWSSLFSSFPRLRTARPPRRQVRSSSHHAGGHDGVVRRQLRTRDRPRGTSAARTMCRRMANACPAATWTA</sequence>
<name>A0A316Z2A3_9BASI</name>